<dbReference type="InterPro" id="IPR010987">
    <property type="entry name" value="Glutathione-S-Trfase_C-like"/>
</dbReference>
<dbReference type="InterPro" id="IPR004045">
    <property type="entry name" value="Glutathione_S-Trfase_N"/>
</dbReference>
<dbReference type="InterPro" id="IPR034341">
    <property type="entry name" value="SspA_N"/>
</dbReference>
<dbReference type="AlphaFoldDB" id="A0A3N1XSN7"/>
<dbReference type="GO" id="GO:0005737">
    <property type="term" value="C:cytoplasm"/>
    <property type="evidence" value="ECO:0007669"/>
    <property type="project" value="TreeGrafter"/>
</dbReference>
<gene>
    <name evidence="4" type="ORF">EDC57_2337</name>
</gene>
<dbReference type="InterPro" id="IPR004046">
    <property type="entry name" value="GST_C"/>
</dbReference>
<dbReference type="CDD" id="cd03059">
    <property type="entry name" value="GST_N_SspA"/>
    <property type="match status" value="1"/>
</dbReference>
<dbReference type="Gene3D" id="1.20.1050.10">
    <property type="match status" value="1"/>
</dbReference>
<dbReference type="InterPro" id="IPR040079">
    <property type="entry name" value="Glutathione_S-Trfase"/>
</dbReference>
<evidence type="ECO:0000313" key="4">
    <source>
        <dbReference type="EMBL" id="ROR29666.1"/>
    </source>
</evidence>
<dbReference type="SUPFAM" id="SSF47616">
    <property type="entry name" value="GST C-terminal domain-like"/>
    <property type="match status" value="1"/>
</dbReference>
<protein>
    <submittedName>
        <fullName evidence="4">RNA polymerase-associated protein</fullName>
    </submittedName>
</protein>
<evidence type="ECO:0000259" key="3">
    <source>
        <dbReference type="PROSITE" id="PS50405"/>
    </source>
</evidence>
<dbReference type="InterPro" id="IPR050983">
    <property type="entry name" value="GST_Omega/HSP26"/>
</dbReference>
<dbReference type="SUPFAM" id="SSF52833">
    <property type="entry name" value="Thioredoxin-like"/>
    <property type="match status" value="1"/>
</dbReference>
<dbReference type="Proteomes" id="UP000276634">
    <property type="component" value="Unassembled WGS sequence"/>
</dbReference>
<name>A0A3N1XSN7_9GAMM</name>
<dbReference type="EMBL" id="RJVI01000003">
    <property type="protein sequence ID" value="ROR29666.1"/>
    <property type="molecule type" value="Genomic_DNA"/>
</dbReference>
<keyword evidence="5" id="KW-1185">Reference proteome</keyword>
<dbReference type="OrthoDB" id="9781431at2"/>
<feature type="domain" description="GST N-terminal" evidence="2">
    <location>
        <begin position="9"/>
        <end position="87"/>
    </location>
</feature>
<sequence length="208" mass="24114">MALAATRRTVMTLFSDPLDPYSHQTRIVLAEKGIQGEVEYVAPGAFPEDLLELNPYQSLPTLLDRDLVLYNARVIMEYLDERFPHPPLMPIDPVARARIRLGMFRIEHDWYRLIRLIEGEDATRADKARRLLRDSLTASAELFELKPFFLNEELTLADCCLMPLLWRLPAWGVELPREARPVIAYAERMFARDAFRESLSEAERELRG</sequence>
<comment type="caution">
    <text evidence="4">The sequence shown here is derived from an EMBL/GenBank/DDBJ whole genome shotgun (WGS) entry which is preliminary data.</text>
</comment>
<dbReference type="Pfam" id="PF13409">
    <property type="entry name" value="GST_N_2"/>
    <property type="match status" value="1"/>
</dbReference>
<dbReference type="InterPro" id="IPR036249">
    <property type="entry name" value="Thioredoxin-like_sf"/>
</dbReference>
<dbReference type="SFLD" id="SFLDS00019">
    <property type="entry name" value="Glutathione_Transferase_(cytos"/>
    <property type="match status" value="1"/>
</dbReference>
<organism evidence="4 5">
    <name type="scientific">Inmirania thermothiophila</name>
    <dbReference type="NCBI Taxonomy" id="1750597"/>
    <lineage>
        <taxon>Bacteria</taxon>
        <taxon>Pseudomonadati</taxon>
        <taxon>Pseudomonadota</taxon>
        <taxon>Gammaproteobacteria</taxon>
        <taxon>Chromatiales</taxon>
        <taxon>Ectothiorhodospiraceae</taxon>
        <taxon>Inmirania</taxon>
    </lineage>
</organism>
<dbReference type="Pfam" id="PF00043">
    <property type="entry name" value="GST_C"/>
    <property type="match status" value="1"/>
</dbReference>
<dbReference type="PROSITE" id="PS50404">
    <property type="entry name" value="GST_NTER"/>
    <property type="match status" value="1"/>
</dbReference>
<evidence type="ECO:0000259" key="2">
    <source>
        <dbReference type="PROSITE" id="PS50404"/>
    </source>
</evidence>
<accession>A0A3N1XSN7</accession>
<dbReference type="PROSITE" id="PS50405">
    <property type="entry name" value="GST_CTER"/>
    <property type="match status" value="1"/>
</dbReference>
<dbReference type="PANTHER" id="PTHR43968:SF6">
    <property type="entry name" value="GLUTATHIONE S-TRANSFERASE OMEGA"/>
    <property type="match status" value="1"/>
</dbReference>
<reference evidence="4 5" key="1">
    <citation type="submission" date="2018-11" db="EMBL/GenBank/DDBJ databases">
        <title>Genomic Encyclopedia of Type Strains, Phase IV (KMG-IV): sequencing the most valuable type-strain genomes for metagenomic binning, comparative biology and taxonomic classification.</title>
        <authorList>
            <person name="Goeker M."/>
        </authorList>
    </citation>
    <scope>NUCLEOTIDE SEQUENCE [LARGE SCALE GENOMIC DNA]</scope>
    <source>
        <strain evidence="4 5">DSM 100275</strain>
    </source>
</reference>
<proteinExistence type="inferred from homology"/>
<dbReference type="Gene3D" id="3.40.30.10">
    <property type="entry name" value="Glutaredoxin"/>
    <property type="match status" value="1"/>
</dbReference>
<dbReference type="PANTHER" id="PTHR43968">
    <property type="match status" value="1"/>
</dbReference>
<dbReference type="SFLD" id="SFLDG00358">
    <property type="entry name" value="Main_(cytGST)"/>
    <property type="match status" value="1"/>
</dbReference>
<evidence type="ECO:0000256" key="1">
    <source>
        <dbReference type="ARBA" id="ARBA00009929"/>
    </source>
</evidence>
<dbReference type="RefSeq" id="WP_123402069.1">
    <property type="nucleotide sequence ID" value="NZ_RJVI01000003.1"/>
</dbReference>
<dbReference type="InterPro" id="IPR036282">
    <property type="entry name" value="Glutathione-S-Trfase_C_sf"/>
</dbReference>
<comment type="similarity">
    <text evidence="1">Belongs to the GST superfamily. HSP26 family.</text>
</comment>
<feature type="domain" description="GST C-terminal" evidence="3">
    <location>
        <begin position="92"/>
        <end position="208"/>
    </location>
</feature>
<evidence type="ECO:0000313" key="5">
    <source>
        <dbReference type="Proteomes" id="UP000276634"/>
    </source>
</evidence>